<keyword evidence="6" id="KW-0808">Transferase</keyword>
<keyword evidence="4 5" id="KW-0472">Membrane</keyword>
<feature type="transmembrane region" description="Helical" evidence="5">
    <location>
        <begin position="98"/>
        <end position="125"/>
    </location>
</feature>
<gene>
    <name evidence="6" type="ORF">QB898_08665</name>
</gene>
<reference evidence="6 7" key="1">
    <citation type="submission" date="2023-04" db="EMBL/GenBank/DDBJ databases">
        <title>Ottowia paracancer sp. nov., isolated from human stomach.</title>
        <authorList>
            <person name="Song Y."/>
        </authorList>
    </citation>
    <scope>NUCLEOTIDE SEQUENCE [LARGE SCALE GENOMIC DNA]</scope>
    <source>
        <strain evidence="6 7">10c7w1</strain>
    </source>
</reference>
<evidence type="ECO:0000256" key="2">
    <source>
        <dbReference type="ARBA" id="ARBA00022692"/>
    </source>
</evidence>
<dbReference type="GO" id="GO:0032259">
    <property type="term" value="P:methylation"/>
    <property type="evidence" value="ECO:0007669"/>
    <property type="project" value="UniProtKB-KW"/>
</dbReference>
<evidence type="ECO:0000256" key="5">
    <source>
        <dbReference type="SAM" id="Phobius"/>
    </source>
</evidence>
<keyword evidence="6" id="KW-0489">Methyltransferase</keyword>
<dbReference type="InterPro" id="IPR007318">
    <property type="entry name" value="Phopholipid_MeTrfase"/>
</dbReference>
<evidence type="ECO:0000256" key="1">
    <source>
        <dbReference type="ARBA" id="ARBA00004127"/>
    </source>
</evidence>
<keyword evidence="2 5" id="KW-0812">Transmembrane</keyword>
<dbReference type="EMBL" id="JARVII010000016">
    <property type="protein sequence ID" value="MDG9699777.1"/>
    <property type="molecule type" value="Genomic_DNA"/>
</dbReference>
<accession>A0AAW6RP78</accession>
<dbReference type="PANTHER" id="PTHR12714">
    <property type="entry name" value="PROTEIN-S ISOPRENYLCYSTEINE O-METHYLTRANSFERASE"/>
    <property type="match status" value="1"/>
</dbReference>
<evidence type="ECO:0000313" key="6">
    <source>
        <dbReference type="EMBL" id="MDG9699777.1"/>
    </source>
</evidence>
<organism evidence="6 7">
    <name type="scientific">Ottowia cancrivicina</name>
    <dbReference type="NCBI Taxonomy" id="3040346"/>
    <lineage>
        <taxon>Bacteria</taxon>
        <taxon>Pseudomonadati</taxon>
        <taxon>Pseudomonadota</taxon>
        <taxon>Betaproteobacteria</taxon>
        <taxon>Burkholderiales</taxon>
        <taxon>Comamonadaceae</taxon>
        <taxon>Ottowia</taxon>
    </lineage>
</organism>
<dbReference type="RefSeq" id="WP_279524615.1">
    <property type="nucleotide sequence ID" value="NZ_JARVII010000016.1"/>
</dbReference>
<protein>
    <submittedName>
        <fullName evidence="6">Isoprenylcysteine carboxylmethyltransferase family protein</fullName>
        <ecNumber evidence="6">2.1.1.100</ecNumber>
        <ecNumber evidence="6">2.1.1.334</ecNumber>
    </submittedName>
</protein>
<feature type="transmembrane region" description="Helical" evidence="5">
    <location>
        <begin position="42"/>
        <end position="67"/>
    </location>
</feature>
<keyword evidence="3 5" id="KW-1133">Transmembrane helix</keyword>
<sequence length="159" mass="17134">MPSPWYAHKIPPPVIDAACAALMWQLARSVPAGQLWPPGGCAWVWAAALALAAAGGTLALAGVWAFARSRTTVNPLAPQRARALVTGGVYRYTRNPMYLGMLLALAGWAVWLGNAAALLALPLFVAVLNTLQIRPEEAALRARFGADYARYAQRVRRWA</sequence>
<keyword evidence="7" id="KW-1185">Reference proteome</keyword>
<dbReference type="EC" id="2.1.1.100" evidence="6"/>
<evidence type="ECO:0000256" key="3">
    <source>
        <dbReference type="ARBA" id="ARBA00022989"/>
    </source>
</evidence>
<name>A0AAW6RP78_9BURK</name>
<evidence type="ECO:0000313" key="7">
    <source>
        <dbReference type="Proteomes" id="UP001237156"/>
    </source>
</evidence>
<dbReference type="Proteomes" id="UP001237156">
    <property type="component" value="Unassembled WGS sequence"/>
</dbReference>
<dbReference type="AlphaFoldDB" id="A0AAW6RP78"/>
<dbReference type="PANTHER" id="PTHR12714:SF24">
    <property type="entry name" value="SLR1182 PROTEIN"/>
    <property type="match status" value="1"/>
</dbReference>
<dbReference type="Pfam" id="PF04191">
    <property type="entry name" value="PEMT"/>
    <property type="match status" value="1"/>
</dbReference>
<dbReference type="EC" id="2.1.1.334" evidence="6"/>
<proteinExistence type="predicted"/>
<dbReference type="GO" id="GO:0004671">
    <property type="term" value="F:protein C-terminal S-isoprenylcysteine carboxyl O-methyltransferase activity"/>
    <property type="evidence" value="ECO:0007669"/>
    <property type="project" value="UniProtKB-EC"/>
</dbReference>
<dbReference type="GO" id="GO:0012505">
    <property type="term" value="C:endomembrane system"/>
    <property type="evidence" value="ECO:0007669"/>
    <property type="project" value="UniProtKB-SubCell"/>
</dbReference>
<dbReference type="Gene3D" id="1.20.120.1630">
    <property type="match status" value="1"/>
</dbReference>
<comment type="subcellular location">
    <subcellularLocation>
        <location evidence="1">Endomembrane system</location>
        <topology evidence="1">Multi-pass membrane protein</topology>
    </subcellularLocation>
</comment>
<comment type="caution">
    <text evidence="6">The sequence shown here is derived from an EMBL/GenBank/DDBJ whole genome shotgun (WGS) entry which is preliminary data.</text>
</comment>
<evidence type="ECO:0000256" key="4">
    <source>
        <dbReference type="ARBA" id="ARBA00023136"/>
    </source>
</evidence>